<dbReference type="AlphaFoldDB" id="A0A9D4V5X3"/>
<gene>
    <name evidence="2" type="ORF">GOP47_0005848</name>
</gene>
<organism evidence="2 3">
    <name type="scientific">Adiantum capillus-veneris</name>
    <name type="common">Maidenhair fern</name>
    <dbReference type="NCBI Taxonomy" id="13818"/>
    <lineage>
        <taxon>Eukaryota</taxon>
        <taxon>Viridiplantae</taxon>
        <taxon>Streptophyta</taxon>
        <taxon>Embryophyta</taxon>
        <taxon>Tracheophyta</taxon>
        <taxon>Polypodiopsida</taxon>
        <taxon>Polypodiidae</taxon>
        <taxon>Polypodiales</taxon>
        <taxon>Pteridineae</taxon>
        <taxon>Pteridaceae</taxon>
        <taxon>Vittarioideae</taxon>
        <taxon>Adiantum</taxon>
    </lineage>
</organism>
<sequence>MLEQRCHQAHFREPCTKGWLFDTLVTPALIYAAAMWAPRLTDSQWTRIERPQIYMISRLFRGKHTVPPNITKAELVPPPSNGSGGTLPDGLLHPKSARASDRQTHTTSI</sequence>
<proteinExistence type="predicted"/>
<dbReference type="Proteomes" id="UP000886520">
    <property type="component" value="Chromosome 5"/>
</dbReference>
<feature type="compositionally biased region" description="Basic and acidic residues" evidence="1">
    <location>
        <begin position="98"/>
        <end position="109"/>
    </location>
</feature>
<accession>A0A9D4V5X3</accession>
<keyword evidence="3" id="KW-1185">Reference proteome</keyword>
<evidence type="ECO:0000256" key="1">
    <source>
        <dbReference type="SAM" id="MobiDB-lite"/>
    </source>
</evidence>
<reference evidence="2 3" key="1">
    <citation type="submission" date="2021-01" db="EMBL/GenBank/DDBJ databases">
        <title>Adiantum capillus-veneris genome.</title>
        <authorList>
            <person name="Fang Y."/>
            <person name="Liao Q."/>
        </authorList>
    </citation>
    <scope>NUCLEOTIDE SEQUENCE [LARGE SCALE GENOMIC DNA]</scope>
    <source>
        <strain evidence="2">H3</strain>
        <tissue evidence="2">Leaf</tissue>
    </source>
</reference>
<dbReference type="OrthoDB" id="7487361at2759"/>
<comment type="caution">
    <text evidence="2">The sequence shown here is derived from an EMBL/GenBank/DDBJ whole genome shotgun (WGS) entry which is preliminary data.</text>
</comment>
<dbReference type="EMBL" id="JABFUD020000005">
    <property type="protein sequence ID" value="KAI5080369.1"/>
    <property type="molecule type" value="Genomic_DNA"/>
</dbReference>
<protein>
    <submittedName>
        <fullName evidence="2">Uncharacterized protein</fullName>
    </submittedName>
</protein>
<evidence type="ECO:0000313" key="2">
    <source>
        <dbReference type="EMBL" id="KAI5080369.1"/>
    </source>
</evidence>
<name>A0A9D4V5X3_ADICA</name>
<feature type="region of interest" description="Disordered" evidence="1">
    <location>
        <begin position="73"/>
        <end position="109"/>
    </location>
</feature>
<evidence type="ECO:0000313" key="3">
    <source>
        <dbReference type="Proteomes" id="UP000886520"/>
    </source>
</evidence>